<dbReference type="SMART" id="SM00304">
    <property type="entry name" value="HAMP"/>
    <property type="match status" value="1"/>
</dbReference>
<gene>
    <name evidence="15" type="ORF">SAMN05421637_2594</name>
</gene>
<dbReference type="InterPro" id="IPR004358">
    <property type="entry name" value="Sig_transdc_His_kin-like_C"/>
</dbReference>
<dbReference type="GO" id="GO:0000155">
    <property type="term" value="F:phosphorelay sensor kinase activity"/>
    <property type="evidence" value="ECO:0007669"/>
    <property type="project" value="InterPro"/>
</dbReference>
<dbReference type="EC" id="2.7.13.3" evidence="3"/>
<dbReference type="CDD" id="cd00075">
    <property type="entry name" value="HATPase"/>
    <property type="match status" value="1"/>
</dbReference>
<dbReference type="OrthoDB" id="9757990at2"/>
<dbReference type="InterPro" id="IPR036890">
    <property type="entry name" value="HATPase_C_sf"/>
</dbReference>
<reference evidence="16" key="1">
    <citation type="submission" date="2016-10" db="EMBL/GenBank/DDBJ databases">
        <authorList>
            <person name="Varghese N."/>
        </authorList>
    </citation>
    <scope>NUCLEOTIDE SEQUENCE [LARGE SCALE GENOMIC DNA]</scope>
    <source>
        <strain evidence="16">DSM 24868</strain>
    </source>
</reference>
<comment type="subcellular location">
    <subcellularLocation>
        <location evidence="2">Cell membrane</location>
    </subcellularLocation>
</comment>
<dbReference type="PANTHER" id="PTHR45436">
    <property type="entry name" value="SENSOR HISTIDINE KINASE YKOH"/>
    <property type="match status" value="1"/>
</dbReference>
<organism evidence="15 16">
    <name type="scientific">Demequina mangrovi</name>
    <dbReference type="NCBI Taxonomy" id="1043493"/>
    <lineage>
        <taxon>Bacteria</taxon>
        <taxon>Bacillati</taxon>
        <taxon>Actinomycetota</taxon>
        <taxon>Actinomycetes</taxon>
        <taxon>Micrococcales</taxon>
        <taxon>Demequinaceae</taxon>
        <taxon>Demequina</taxon>
    </lineage>
</organism>
<dbReference type="PANTHER" id="PTHR45436:SF5">
    <property type="entry name" value="SENSOR HISTIDINE KINASE TRCS"/>
    <property type="match status" value="1"/>
</dbReference>
<evidence type="ECO:0000256" key="9">
    <source>
        <dbReference type="ARBA" id="ARBA00023012"/>
    </source>
</evidence>
<evidence type="ECO:0000256" key="3">
    <source>
        <dbReference type="ARBA" id="ARBA00012438"/>
    </source>
</evidence>
<dbReference type="AlphaFoldDB" id="A0A1H7AMY7"/>
<evidence type="ECO:0000259" key="13">
    <source>
        <dbReference type="PROSITE" id="PS50109"/>
    </source>
</evidence>
<dbReference type="GO" id="GO:0005886">
    <property type="term" value="C:plasma membrane"/>
    <property type="evidence" value="ECO:0007669"/>
    <property type="project" value="UniProtKB-SubCell"/>
</dbReference>
<keyword evidence="6 12" id="KW-0812">Transmembrane</keyword>
<dbReference type="RefSeq" id="WP_042215498.1">
    <property type="nucleotide sequence ID" value="NZ_BBLU01000011.1"/>
</dbReference>
<evidence type="ECO:0000256" key="4">
    <source>
        <dbReference type="ARBA" id="ARBA00022553"/>
    </source>
</evidence>
<feature type="domain" description="HAMP" evidence="14">
    <location>
        <begin position="84"/>
        <end position="136"/>
    </location>
</feature>
<keyword evidence="4" id="KW-0597">Phosphoprotein</keyword>
<dbReference type="EMBL" id="FNZI01000007">
    <property type="protein sequence ID" value="SEJ66316.1"/>
    <property type="molecule type" value="Genomic_DNA"/>
</dbReference>
<evidence type="ECO:0000256" key="6">
    <source>
        <dbReference type="ARBA" id="ARBA00022692"/>
    </source>
</evidence>
<evidence type="ECO:0000256" key="1">
    <source>
        <dbReference type="ARBA" id="ARBA00000085"/>
    </source>
</evidence>
<evidence type="ECO:0000256" key="10">
    <source>
        <dbReference type="ARBA" id="ARBA00023136"/>
    </source>
</evidence>
<dbReference type="PROSITE" id="PS50885">
    <property type="entry name" value="HAMP"/>
    <property type="match status" value="1"/>
</dbReference>
<accession>A0A1H7AMY7</accession>
<dbReference type="SMART" id="SM00388">
    <property type="entry name" value="HisKA"/>
    <property type="match status" value="1"/>
</dbReference>
<dbReference type="InterPro" id="IPR003594">
    <property type="entry name" value="HATPase_dom"/>
</dbReference>
<dbReference type="InterPro" id="IPR050428">
    <property type="entry name" value="TCS_sensor_his_kinase"/>
</dbReference>
<dbReference type="Gene3D" id="1.10.287.130">
    <property type="match status" value="1"/>
</dbReference>
<dbReference type="CDD" id="cd06225">
    <property type="entry name" value="HAMP"/>
    <property type="match status" value="1"/>
</dbReference>
<dbReference type="Pfam" id="PF02518">
    <property type="entry name" value="HATPase_c"/>
    <property type="match status" value="1"/>
</dbReference>
<feature type="domain" description="Histidine kinase" evidence="13">
    <location>
        <begin position="144"/>
        <end position="357"/>
    </location>
</feature>
<keyword evidence="9" id="KW-0902">Two-component regulatory system</keyword>
<dbReference type="InterPro" id="IPR036097">
    <property type="entry name" value="HisK_dim/P_sf"/>
</dbReference>
<dbReference type="SUPFAM" id="SSF55874">
    <property type="entry name" value="ATPase domain of HSP90 chaperone/DNA topoisomerase II/histidine kinase"/>
    <property type="match status" value="1"/>
</dbReference>
<evidence type="ECO:0000256" key="7">
    <source>
        <dbReference type="ARBA" id="ARBA00022777"/>
    </source>
</evidence>
<keyword evidence="7 15" id="KW-0418">Kinase</keyword>
<dbReference type="Gene3D" id="6.10.340.10">
    <property type="match status" value="1"/>
</dbReference>
<sequence>MSTLRARLLASHLAVAAVGVIALIAVGATVGGVAVQRRMGADHESMMRGVRVQEAVADVLPLALGWGAVAGIVAAALAALWISRRVAGPLAEVQEATRAIAAGDYSRRVPRPPEAELAGVADDVNALAARLSDAEERRARLIDEVAHEMRTPLTVIGGTAEGLIDGVVEPGPESYERIAAEASRLRRLAEDLSTLSRAEESALSLSLGPADLGDLVRAAADRLRTQFDHRGVGITVEAPAPVPVTADADRVIQVLVNLLGNALAHSAEGSTVTMRASTRGDEAVVEVVDTGSGIAPEELARVFDRFYRGSGAEGRTGRGIGLTIARSLARAHGGDVTAASDGPGTGATFTLALPVGAGA</sequence>
<protein>
    <recommendedName>
        <fullName evidence="3">histidine kinase</fullName>
        <ecNumber evidence="3">2.7.13.3</ecNumber>
    </recommendedName>
</protein>
<dbReference type="PROSITE" id="PS50109">
    <property type="entry name" value="HIS_KIN"/>
    <property type="match status" value="1"/>
</dbReference>
<dbReference type="Proteomes" id="UP000183315">
    <property type="component" value="Unassembled WGS sequence"/>
</dbReference>
<evidence type="ECO:0000256" key="8">
    <source>
        <dbReference type="ARBA" id="ARBA00022989"/>
    </source>
</evidence>
<dbReference type="InterPro" id="IPR005467">
    <property type="entry name" value="His_kinase_dom"/>
</dbReference>
<keyword evidence="10 12" id="KW-0472">Membrane</keyword>
<dbReference type="InterPro" id="IPR003661">
    <property type="entry name" value="HisK_dim/P_dom"/>
</dbReference>
<dbReference type="InterPro" id="IPR003660">
    <property type="entry name" value="HAMP_dom"/>
</dbReference>
<evidence type="ECO:0000256" key="5">
    <source>
        <dbReference type="ARBA" id="ARBA00022679"/>
    </source>
</evidence>
<dbReference type="SUPFAM" id="SSF158472">
    <property type="entry name" value="HAMP domain-like"/>
    <property type="match status" value="1"/>
</dbReference>
<feature type="coiled-coil region" evidence="11">
    <location>
        <begin position="117"/>
        <end position="151"/>
    </location>
</feature>
<dbReference type="PRINTS" id="PR00344">
    <property type="entry name" value="BCTRLSENSOR"/>
</dbReference>
<evidence type="ECO:0000256" key="2">
    <source>
        <dbReference type="ARBA" id="ARBA00004236"/>
    </source>
</evidence>
<evidence type="ECO:0000256" key="11">
    <source>
        <dbReference type="SAM" id="Coils"/>
    </source>
</evidence>
<dbReference type="STRING" id="1043493.SAMN05421637_2594"/>
<proteinExistence type="predicted"/>
<dbReference type="Pfam" id="PF00672">
    <property type="entry name" value="HAMP"/>
    <property type="match status" value="1"/>
</dbReference>
<dbReference type="FunFam" id="3.30.565.10:FF:000006">
    <property type="entry name" value="Sensor histidine kinase WalK"/>
    <property type="match status" value="1"/>
</dbReference>
<keyword evidence="16" id="KW-1185">Reference proteome</keyword>
<dbReference type="SMART" id="SM00387">
    <property type="entry name" value="HATPase_c"/>
    <property type="match status" value="1"/>
</dbReference>
<keyword evidence="11" id="KW-0175">Coiled coil</keyword>
<keyword evidence="8 12" id="KW-1133">Transmembrane helix</keyword>
<keyword evidence="5" id="KW-0808">Transferase</keyword>
<dbReference type="CDD" id="cd00082">
    <property type="entry name" value="HisKA"/>
    <property type="match status" value="1"/>
</dbReference>
<dbReference type="SUPFAM" id="SSF47384">
    <property type="entry name" value="Homodimeric domain of signal transducing histidine kinase"/>
    <property type="match status" value="1"/>
</dbReference>
<feature type="transmembrane region" description="Helical" evidence="12">
    <location>
        <begin position="56"/>
        <end position="82"/>
    </location>
</feature>
<evidence type="ECO:0000259" key="14">
    <source>
        <dbReference type="PROSITE" id="PS50885"/>
    </source>
</evidence>
<dbReference type="Pfam" id="PF00512">
    <property type="entry name" value="HisKA"/>
    <property type="match status" value="1"/>
</dbReference>
<evidence type="ECO:0000313" key="15">
    <source>
        <dbReference type="EMBL" id="SEJ66316.1"/>
    </source>
</evidence>
<evidence type="ECO:0000313" key="16">
    <source>
        <dbReference type="Proteomes" id="UP000183315"/>
    </source>
</evidence>
<dbReference type="eggNOG" id="COG5002">
    <property type="taxonomic scope" value="Bacteria"/>
</dbReference>
<comment type="catalytic activity">
    <reaction evidence="1">
        <text>ATP + protein L-histidine = ADP + protein N-phospho-L-histidine.</text>
        <dbReference type="EC" id="2.7.13.3"/>
    </reaction>
</comment>
<feature type="transmembrane region" description="Helical" evidence="12">
    <location>
        <begin position="12"/>
        <end position="35"/>
    </location>
</feature>
<evidence type="ECO:0000256" key="12">
    <source>
        <dbReference type="SAM" id="Phobius"/>
    </source>
</evidence>
<dbReference type="Gene3D" id="3.30.565.10">
    <property type="entry name" value="Histidine kinase-like ATPase, C-terminal domain"/>
    <property type="match status" value="1"/>
</dbReference>
<name>A0A1H7AMY7_9MICO</name>